<feature type="region of interest" description="Disordered" evidence="1">
    <location>
        <begin position="1"/>
        <end position="26"/>
    </location>
</feature>
<protein>
    <submittedName>
        <fullName evidence="3">Type IV secretion system protein VirB10</fullName>
    </submittedName>
</protein>
<feature type="region of interest" description="Disordered" evidence="1">
    <location>
        <begin position="68"/>
        <end position="92"/>
    </location>
</feature>
<evidence type="ECO:0000256" key="1">
    <source>
        <dbReference type="SAM" id="MobiDB-lite"/>
    </source>
</evidence>
<keyword evidence="2" id="KW-1133">Transmembrane helix</keyword>
<name>A0ABD7PFU3_RHILE</name>
<dbReference type="EMBL" id="SIPS01000025">
    <property type="protein sequence ID" value="TAW13625.1"/>
    <property type="molecule type" value="Genomic_DNA"/>
</dbReference>
<feature type="compositionally biased region" description="Basic and acidic residues" evidence="1">
    <location>
        <begin position="1"/>
        <end position="15"/>
    </location>
</feature>
<keyword evidence="2" id="KW-0812">Transmembrane</keyword>
<feature type="non-terminal residue" evidence="3">
    <location>
        <position position="92"/>
    </location>
</feature>
<organism evidence="3 4">
    <name type="scientific">Rhizobium leguminosarum</name>
    <dbReference type="NCBI Taxonomy" id="384"/>
    <lineage>
        <taxon>Bacteria</taxon>
        <taxon>Pseudomonadati</taxon>
        <taxon>Pseudomonadota</taxon>
        <taxon>Alphaproteobacteria</taxon>
        <taxon>Hyphomicrobiales</taxon>
        <taxon>Rhizobiaceae</taxon>
        <taxon>Rhizobium/Agrobacterium group</taxon>
        <taxon>Rhizobium</taxon>
    </lineage>
</organism>
<dbReference type="Proteomes" id="UP000292036">
    <property type="component" value="Unassembled WGS sequence"/>
</dbReference>
<evidence type="ECO:0000256" key="2">
    <source>
        <dbReference type="SAM" id="Phobius"/>
    </source>
</evidence>
<reference evidence="3 4" key="1">
    <citation type="submission" date="2019-02" db="EMBL/GenBank/DDBJ databases">
        <title>The genomic architecture of introgression among sibling species of bacteria.</title>
        <authorList>
            <person name="Cavassim M.I.A."/>
            <person name="Moeskjaer S."/>
            <person name="Moslemi C."/>
            <person name="Fields B."/>
            <person name="Bachmann A."/>
            <person name="Vilhjalmsson B."/>
            <person name="Schierup M.H."/>
            <person name="Young J.P.W."/>
            <person name="Andersen S.U."/>
        </authorList>
    </citation>
    <scope>NUCLEOTIDE SEQUENCE [LARGE SCALE GENOMIC DNA]</scope>
    <source>
        <strain evidence="3 4">SM151B</strain>
    </source>
</reference>
<keyword evidence="2" id="KW-0472">Membrane</keyword>
<feature type="compositionally biased region" description="Polar residues" evidence="1">
    <location>
        <begin position="82"/>
        <end position="92"/>
    </location>
</feature>
<gene>
    <name evidence="3" type="ORF">ELI19_35490</name>
</gene>
<feature type="transmembrane region" description="Helical" evidence="2">
    <location>
        <begin position="31"/>
        <end position="48"/>
    </location>
</feature>
<evidence type="ECO:0000313" key="3">
    <source>
        <dbReference type="EMBL" id="TAW13625.1"/>
    </source>
</evidence>
<sequence length="92" mass="9852">MAEEDSTHIPGERAETATGRGLDSNPTVKRGAVALAIIAFVGFALWSMRGQDKPVDGVQPERVVIRQTSDFEPAKEPVQPVATPTETLLPTP</sequence>
<comment type="caution">
    <text evidence="3">The sequence shown here is derived from an EMBL/GenBank/DDBJ whole genome shotgun (WGS) entry which is preliminary data.</text>
</comment>
<accession>A0ABD7PFU3</accession>
<evidence type="ECO:0000313" key="4">
    <source>
        <dbReference type="Proteomes" id="UP000292036"/>
    </source>
</evidence>
<proteinExistence type="predicted"/>
<dbReference type="AlphaFoldDB" id="A0ABD7PFU3"/>